<dbReference type="WBParaSite" id="HDID_0000206301-mRNA-1">
    <property type="protein sequence ID" value="HDID_0000206301-mRNA-1"/>
    <property type="gene ID" value="HDID_0000206301"/>
</dbReference>
<dbReference type="InterPro" id="IPR020422">
    <property type="entry name" value="TYR_PHOSPHATASE_DUAL_dom"/>
</dbReference>
<dbReference type="EMBL" id="UYSG01000455">
    <property type="protein sequence ID" value="VDL19525.1"/>
    <property type="molecule type" value="Genomic_DNA"/>
</dbReference>
<dbReference type="Pfam" id="PF00782">
    <property type="entry name" value="DSPc"/>
    <property type="match status" value="1"/>
</dbReference>
<dbReference type="GO" id="GO:0008579">
    <property type="term" value="F:JUN kinase phosphatase activity"/>
    <property type="evidence" value="ECO:0007669"/>
    <property type="project" value="TreeGrafter"/>
</dbReference>
<proteinExistence type="predicted"/>
<dbReference type="PANTHER" id="PTHR46377:SF1">
    <property type="entry name" value="DUAL SPECIFICITY PROTEIN PHOSPHATASE 19"/>
    <property type="match status" value="1"/>
</dbReference>
<dbReference type="Proteomes" id="UP000274504">
    <property type="component" value="Unassembled WGS sequence"/>
</dbReference>
<dbReference type="PANTHER" id="PTHR46377">
    <property type="entry name" value="DUAL SPECIFICITY PROTEIN PHOSPHATASE 19"/>
    <property type="match status" value="1"/>
</dbReference>
<dbReference type="CDD" id="cd14498">
    <property type="entry name" value="DSP"/>
    <property type="match status" value="1"/>
</dbReference>
<evidence type="ECO:0000313" key="5">
    <source>
        <dbReference type="WBParaSite" id="HDID_0000206301-mRNA-1"/>
    </source>
</evidence>
<dbReference type="GO" id="GO:0005737">
    <property type="term" value="C:cytoplasm"/>
    <property type="evidence" value="ECO:0007669"/>
    <property type="project" value="TreeGrafter"/>
</dbReference>
<dbReference type="AlphaFoldDB" id="A0A0R3SC09"/>
<evidence type="ECO:0000259" key="2">
    <source>
        <dbReference type="PROSITE" id="PS50056"/>
    </source>
</evidence>
<reference evidence="5" key="1">
    <citation type="submission" date="2017-02" db="UniProtKB">
        <authorList>
            <consortium name="WormBaseParasite"/>
        </authorList>
    </citation>
    <scope>IDENTIFICATION</scope>
</reference>
<dbReference type="OrthoDB" id="10252009at2759"/>
<dbReference type="PROSITE" id="PS50056">
    <property type="entry name" value="TYR_PHOSPHATASE_2"/>
    <property type="match status" value="1"/>
</dbReference>
<dbReference type="Gene3D" id="3.90.190.10">
    <property type="entry name" value="Protein tyrosine phosphatase superfamily"/>
    <property type="match status" value="1"/>
</dbReference>
<dbReference type="InterPro" id="IPR000387">
    <property type="entry name" value="Tyr_Pase_dom"/>
</dbReference>
<organism evidence="5">
    <name type="scientific">Hymenolepis diminuta</name>
    <name type="common">Rat tapeworm</name>
    <dbReference type="NCBI Taxonomy" id="6216"/>
    <lineage>
        <taxon>Eukaryota</taxon>
        <taxon>Metazoa</taxon>
        <taxon>Spiralia</taxon>
        <taxon>Lophotrochozoa</taxon>
        <taxon>Platyhelminthes</taxon>
        <taxon>Cestoda</taxon>
        <taxon>Eucestoda</taxon>
        <taxon>Cyclophyllidea</taxon>
        <taxon>Hymenolepididae</taxon>
        <taxon>Hymenolepis</taxon>
    </lineage>
</organism>
<evidence type="ECO:0000259" key="1">
    <source>
        <dbReference type="PROSITE" id="PS50054"/>
    </source>
</evidence>
<evidence type="ECO:0000313" key="4">
    <source>
        <dbReference type="Proteomes" id="UP000274504"/>
    </source>
</evidence>
<dbReference type="STRING" id="6216.A0A0R3SC09"/>
<dbReference type="SMART" id="SM00195">
    <property type="entry name" value="DSPc"/>
    <property type="match status" value="1"/>
</dbReference>
<reference evidence="3 4" key="2">
    <citation type="submission" date="2018-11" db="EMBL/GenBank/DDBJ databases">
        <authorList>
            <consortium name="Pathogen Informatics"/>
        </authorList>
    </citation>
    <scope>NUCLEOTIDE SEQUENCE [LARGE SCALE GENOMIC DNA]</scope>
</reference>
<evidence type="ECO:0000313" key="3">
    <source>
        <dbReference type="EMBL" id="VDL19525.1"/>
    </source>
</evidence>
<accession>A0A0R3SC09</accession>
<dbReference type="InterPro" id="IPR029021">
    <property type="entry name" value="Prot-tyrosine_phosphatase-like"/>
</dbReference>
<name>A0A0R3SC09_HYMDI</name>
<protein>
    <submittedName>
        <fullName evidence="5">Protein-tyrosine-phosphatase</fullName>
    </submittedName>
</protein>
<gene>
    <name evidence="3" type="ORF">HDID_LOCUS2064</name>
</gene>
<feature type="domain" description="Tyrosine specific protein phosphatases" evidence="2">
    <location>
        <begin position="135"/>
        <end position="187"/>
    </location>
</feature>
<sequence length="211" mass="23638">MDLNNAISVFDRIRLRPTPVQVRTSDGRVLLTDRNGNVITTTTDPTNEISQYGFIVNNDPDLQIGEVFVGDSTYCFGSQDAADELSVLQSKGITHIVNLISNIFPNKFPDHFEYLSCVLYDDLQSDLTPIIDSCCDFIRQRVEPAHGRVFIHCNAGVSRAPSVLMGCLIKLHHLPYDLAYERLNDARNISPSLNFKVQLRNLTSHALMNGQ</sequence>
<dbReference type="PROSITE" id="PS50054">
    <property type="entry name" value="TYR_PHOSPHATASE_DUAL"/>
    <property type="match status" value="1"/>
</dbReference>
<dbReference type="SUPFAM" id="SSF52799">
    <property type="entry name" value="(Phosphotyrosine protein) phosphatases II"/>
    <property type="match status" value="1"/>
</dbReference>
<feature type="domain" description="Tyrosine-protein phosphatase" evidence="1">
    <location>
        <begin position="65"/>
        <end position="208"/>
    </location>
</feature>
<dbReference type="InterPro" id="IPR000340">
    <property type="entry name" value="Dual-sp_phosphatase_cat-dom"/>
</dbReference>